<feature type="compositionally biased region" description="Polar residues" evidence="1">
    <location>
        <begin position="912"/>
        <end position="939"/>
    </location>
</feature>
<feature type="region of interest" description="Disordered" evidence="1">
    <location>
        <begin position="173"/>
        <end position="598"/>
    </location>
</feature>
<feature type="compositionally biased region" description="Polar residues" evidence="1">
    <location>
        <begin position="221"/>
        <end position="237"/>
    </location>
</feature>
<feature type="region of interest" description="Disordered" evidence="1">
    <location>
        <begin position="1327"/>
        <end position="1365"/>
    </location>
</feature>
<dbReference type="Gene3D" id="1.10.287.110">
    <property type="entry name" value="DnaJ domain"/>
    <property type="match status" value="1"/>
</dbReference>
<dbReference type="OMA" id="CRAHDSI"/>
<dbReference type="Proteomes" id="UP000887568">
    <property type="component" value="Unplaced"/>
</dbReference>
<feature type="compositionally biased region" description="Low complexity" evidence="1">
    <location>
        <begin position="1231"/>
        <end position="1243"/>
    </location>
</feature>
<dbReference type="CDD" id="cd06257">
    <property type="entry name" value="DnaJ"/>
    <property type="match status" value="1"/>
</dbReference>
<feature type="compositionally biased region" description="Polar residues" evidence="1">
    <location>
        <begin position="144"/>
        <end position="156"/>
    </location>
</feature>
<feature type="compositionally biased region" description="Polar residues" evidence="1">
    <location>
        <begin position="635"/>
        <end position="655"/>
    </location>
</feature>
<feature type="compositionally biased region" description="Basic and acidic residues" evidence="1">
    <location>
        <begin position="1016"/>
        <end position="1026"/>
    </location>
</feature>
<evidence type="ECO:0000256" key="1">
    <source>
        <dbReference type="SAM" id="MobiDB-lite"/>
    </source>
</evidence>
<feature type="compositionally biased region" description="Basic and acidic residues" evidence="1">
    <location>
        <begin position="547"/>
        <end position="561"/>
    </location>
</feature>
<feature type="compositionally biased region" description="Polar residues" evidence="1">
    <location>
        <begin position="394"/>
        <end position="425"/>
    </location>
</feature>
<feature type="compositionally biased region" description="Polar residues" evidence="1">
    <location>
        <begin position="434"/>
        <end position="451"/>
    </location>
</feature>
<dbReference type="SMART" id="SM00271">
    <property type="entry name" value="DnaJ"/>
    <property type="match status" value="1"/>
</dbReference>
<feature type="compositionally biased region" description="Polar residues" evidence="1">
    <location>
        <begin position="271"/>
        <end position="297"/>
    </location>
</feature>
<dbReference type="PROSITE" id="PS00636">
    <property type="entry name" value="DNAJ_1"/>
    <property type="match status" value="1"/>
</dbReference>
<feature type="region of interest" description="Disordered" evidence="1">
    <location>
        <begin position="110"/>
        <end position="156"/>
    </location>
</feature>
<evidence type="ECO:0000313" key="5">
    <source>
        <dbReference type="Proteomes" id="UP000887568"/>
    </source>
</evidence>
<name>A0A914AUA8_PATMI</name>
<accession>A0A914AUA8</accession>
<feature type="compositionally biased region" description="Polar residues" evidence="1">
    <location>
        <begin position="1115"/>
        <end position="1126"/>
    </location>
</feature>
<keyword evidence="2" id="KW-0472">Membrane</keyword>
<feature type="compositionally biased region" description="Basic and acidic residues" evidence="1">
    <location>
        <begin position="689"/>
        <end position="699"/>
    </location>
</feature>
<feature type="compositionally biased region" description="Low complexity" evidence="1">
    <location>
        <begin position="587"/>
        <end position="597"/>
    </location>
</feature>
<proteinExistence type="predicted"/>
<dbReference type="InterPro" id="IPR018253">
    <property type="entry name" value="DnaJ_domain_CS"/>
</dbReference>
<feature type="compositionally biased region" description="Basic and acidic residues" evidence="1">
    <location>
        <begin position="1162"/>
        <end position="1179"/>
    </location>
</feature>
<dbReference type="OrthoDB" id="1507364at2759"/>
<keyword evidence="2" id="KW-0812">Transmembrane</keyword>
<protein>
    <recommendedName>
        <fullName evidence="3">J domain-containing protein</fullName>
    </recommendedName>
</protein>
<dbReference type="PROSITE" id="PS50076">
    <property type="entry name" value="DNAJ_2"/>
    <property type="match status" value="1"/>
</dbReference>
<feature type="region of interest" description="Disordered" evidence="1">
    <location>
        <begin position="616"/>
        <end position="699"/>
    </location>
</feature>
<organism evidence="4 5">
    <name type="scientific">Patiria miniata</name>
    <name type="common">Bat star</name>
    <name type="synonym">Asterina miniata</name>
    <dbReference type="NCBI Taxonomy" id="46514"/>
    <lineage>
        <taxon>Eukaryota</taxon>
        <taxon>Metazoa</taxon>
        <taxon>Echinodermata</taxon>
        <taxon>Eleutherozoa</taxon>
        <taxon>Asterozoa</taxon>
        <taxon>Asteroidea</taxon>
        <taxon>Valvatacea</taxon>
        <taxon>Valvatida</taxon>
        <taxon>Asterinidae</taxon>
        <taxon>Patiria</taxon>
    </lineage>
</organism>
<feature type="compositionally biased region" description="Low complexity" evidence="1">
    <location>
        <begin position="836"/>
        <end position="847"/>
    </location>
</feature>
<dbReference type="InterPro" id="IPR001623">
    <property type="entry name" value="DnaJ_domain"/>
</dbReference>
<evidence type="ECO:0000256" key="2">
    <source>
        <dbReference type="SAM" id="Phobius"/>
    </source>
</evidence>
<feature type="region of interest" description="Disordered" evidence="1">
    <location>
        <begin position="1557"/>
        <end position="1586"/>
    </location>
</feature>
<dbReference type="EnsemblMetazoa" id="XM_038211722.1">
    <property type="protein sequence ID" value="XP_038067650.1"/>
    <property type="gene ID" value="LOC119737397"/>
</dbReference>
<dbReference type="GeneID" id="119737397"/>
<keyword evidence="5" id="KW-1185">Reference proteome</keyword>
<dbReference type="PRINTS" id="PR00625">
    <property type="entry name" value="JDOMAIN"/>
</dbReference>
<dbReference type="InterPro" id="IPR032843">
    <property type="entry name" value="Jiv"/>
</dbReference>
<dbReference type="Pfam" id="PF00226">
    <property type="entry name" value="DnaJ"/>
    <property type="match status" value="1"/>
</dbReference>
<feature type="compositionally biased region" description="Polar residues" evidence="1">
    <location>
        <begin position="493"/>
        <end position="511"/>
    </location>
</feature>
<dbReference type="SUPFAM" id="SSF46565">
    <property type="entry name" value="Chaperone J-domain"/>
    <property type="match status" value="1"/>
</dbReference>
<feature type="compositionally biased region" description="Polar residues" evidence="1">
    <location>
        <begin position="468"/>
        <end position="479"/>
    </location>
</feature>
<feature type="region of interest" description="Disordered" evidence="1">
    <location>
        <begin position="746"/>
        <end position="1263"/>
    </location>
</feature>
<feature type="compositionally biased region" description="Polar residues" evidence="1">
    <location>
        <begin position="766"/>
        <end position="788"/>
    </location>
</feature>
<dbReference type="PANTHER" id="PTHR44665">
    <property type="entry name" value="DNAJ HOMOLOG SUBFAMILY C MEMBER 14"/>
    <property type="match status" value="1"/>
</dbReference>
<evidence type="ECO:0000313" key="4">
    <source>
        <dbReference type="EnsemblMetazoa" id="XP_038067650.1"/>
    </source>
</evidence>
<feature type="compositionally biased region" description="Polar residues" evidence="1">
    <location>
        <begin position="948"/>
        <end position="962"/>
    </location>
</feature>
<feature type="compositionally biased region" description="Low complexity" evidence="1">
    <location>
        <begin position="1208"/>
        <end position="1223"/>
    </location>
</feature>
<dbReference type="Pfam" id="PF14901">
    <property type="entry name" value="Jiv90"/>
    <property type="match status" value="1"/>
</dbReference>
<feature type="compositionally biased region" description="Polar residues" evidence="1">
    <location>
        <begin position="746"/>
        <end position="757"/>
    </location>
</feature>
<feature type="compositionally biased region" description="Polar residues" evidence="1">
    <location>
        <begin position="1559"/>
        <end position="1574"/>
    </location>
</feature>
<feature type="compositionally biased region" description="Basic and acidic residues" evidence="1">
    <location>
        <begin position="512"/>
        <end position="529"/>
    </location>
</feature>
<feature type="compositionally biased region" description="Polar residues" evidence="1">
    <location>
        <begin position="1180"/>
        <end position="1191"/>
    </location>
</feature>
<feature type="compositionally biased region" description="Gly residues" evidence="1">
    <location>
        <begin position="1605"/>
        <end position="1620"/>
    </location>
</feature>
<feature type="compositionally biased region" description="Polar residues" evidence="1">
    <location>
        <begin position="970"/>
        <end position="1010"/>
    </location>
</feature>
<reference evidence="4" key="1">
    <citation type="submission" date="2022-11" db="UniProtKB">
        <authorList>
            <consortium name="EnsemblMetazoa"/>
        </authorList>
    </citation>
    <scope>IDENTIFICATION</scope>
</reference>
<dbReference type="PANTHER" id="PTHR44665:SF1">
    <property type="entry name" value="DNAJ HOMOLOG SUBFAMILY C MEMBER 14"/>
    <property type="match status" value="1"/>
</dbReference>
<feature type="compositionally biased region" description="Polar residues" evidence="1">
    <location>
        <begin position="1027"/>
        <end position="1047"/>
    </location>
</feature>
<feature type="compositionally biased region" description="Low complexity" evidence="1">
    <location>
        <begin position="121"/>
        <end position="135"/>
    </location>
</feature>
<feature type="region of interest" description="Disordered" evidence="1">
    <location>
        <begin position="1599"/>
        <end position="1637"/>
    </location>
</feature>
<feature type="domain" description="J" evidence="3">
    <location>
        <begin position="1381"/>
        <end position="1445"/>
    </location>
</feature>
<sequence length="1637" mass="179836">MAQSNWSGFGHVGSVNGRNERPMMNLRQSEGERLHEQALSFYVHGNLAQAKILLEKAVALEPSNESFQETRNYFTQVEQWPSSYRDQQQVPGRSYPDAEPQWAQFERNPATPVNSTRQHWGSEGVHSSSNVSNGNLFKPRSARGQWQQPANGTSTQYFSNTVADSMFGPAYWAHPEGVQNHGENRTHFGEPQPPQRQNNVSYAGKTNFGSHYGKPTDAHMYNTSTQDNTWGQWNDTGAVSDPKPETAWADSGYRQSDVPWTDEPRKAASLPNYNRSGANGSVSQSSQRGSMANSTERFSLKEHPGRARQSSPHTWRSEETSSETNYGLDNFDEVSNKVQEWLVRNESSGVQKPPPPGLGKPKKNKKKKKKKMEAAPQHESQGTAPQTKKDASQSKRGQTSSPKEQLLTSGSKNPVRTMSASVESSCQKDETKNPSRSVPYCSQSSKPRTVPSTANSATNSNSDKPSKHSSPNPNGSKGCTESYPFFDPKRIFDSSNSYKDFKPSGNSNQKDSSAKENSSKRSEREDGIFNRKLSSNESRGGGSAKTTGEKRSDATDVKITDGVDCNSSQVIEADSMTEDADKSWLNSSGSVSSDVSGRMTREEWEDIIKRMYVPLGVPSNISQGNPEPAEETKTSAKQTSFVQNCNENSVTASDTDTFKGSPVSQWETGPDRGTSSLKKEPKAGSTNAAEKDHRGPRRAEYVDVKASLDAGILENRIPVCHAGTGIKWTAPADKRIRFFGKDKCLSTQTTQSTQAIPSSLKPVSKGPSTSTKRGNTSPELGSNVSTKPVQEPKVEASAAPSEKSRNEASRGLHVISSESTGKGTTEPAKEPKVEVSSAASLKSSNAAVGGIGVKAKHPEASKIKGSERETPAKVQPTQPSKPFWEPARIFATPPKKDQDSRKKQSGAGASCAESNNKLRNVTSSVQQTAKLKDTTSSGSEDALKACDTNATSNGGMTSQPVTRTKKSTSAERASTSNSDCKSPTLKSNDSLNSASNSQTGDPPLKSSTKYSYVAWRDQKAEKDKCTSTKTSQASPAQASQNKSFPSAESKRSGQTEAQPAPKPAARPTKVSTSQDKSEDPGLRSDAASSKVPFENGPAKETSEKTQSQFSSSSKHPQPTQDAASTRPQDRFNSRNVPVNNSPREDFSKTRTNSSNKVPSAKPDPKARESSKPHPGESKTRSASGTAPNSHQHQQKRAEASTAYASHPGRPSTDSGSKSSRSGTAQGSRQQASSRTSEARTAASAREEDTGPRQRQRAGATSDNLDVEDVDPWYKWTRAIGKGLWWTLCFIVFLLLILLACLYSTLKVGLKYSWHILKELAKLIQEHRHGKRSPEGSSGGQGSWGSSGTDNRRAPAEPTRSIDIPTSGGEAIKRLMRCNQDNPYEVLGVSSEASEDDIKKYYRRQCMLVHPDKNDHPNAREAFQILQKAYDTLTDPIKRRDFEMESKYTHMNEEMEDFVKKMEEKMEEVLNTLSCDVCNGKHRRYETDRDPHYARFCRRHGTRHPAYEGDVWVETTHLGFKWHFYAMMEDKIFDITEWAKCQDMKYMEANSCEIRYRVGTQRNRNPSRQRTSSPNHHSHHRGQDFNGDVTEDLLRDLLRQFHQGDARGGGAGGASYGGGDSGSQDRGKKGKKHRKKKR</sequence>
<dbReference type="RefSeq" id="XP_038067650.1">
    <property type="nucleotide sequence ID" value="XM_038211722.1"/>
</dbReference>
<feature type="region of interest" description="Disordered" evidence="1">
    <location>
        <begin position="1"/>
        <end position="21"/>
    </location>
</feature>
<keyword evidence="2" id="KW-1133">Transmembrane helix</keyword>
<feature type="compositionally biased region" description="Basic residues" evidence="1">
    <location>
        <begin position="360"/>
        <end position="371"/>
    </location>
</feature>
<feature type="compositionally biased region" description="Low complexity" evidence="1">
    <location>
        <begin position="452"/>
        <end position="462"/>
    </location>
</feature>
<feature type="transmembrane region" description="Helical" evidence="2">
    <location>
        <begin position="1283"/>
        <end position="1305"/>
    </location>
</feature>
<dbReference type="InterPro" id="IPR036869">
    <property type="entry name" value="J_dom_sf"/>
</dbReference>
<feature type="compositionally biased region" description="Low complexity" evidence="1">
    <location>
        <begin position="1104"/>
        <end position="1114"/>
    </location>
</feature>
<dbReference type="InterPro" id="IPR052317">
    <property type="entry name" value="Viral_replicn-host_int_reg"/>
</dbReference>
<feature type="compositionally biased region" description="Basic residues" evidence="1">
    <location>
        <begin position="1627"/>
        <end position="1637"/>
    </location>
</feature>
<feature type="compositionally biased region" description="Basic and acidic residues" evidence="1">
    <location>
        <begin position="856"/>
        <end position="871"/>
    </location>
</feature>
<evidence type="ECO:0000259" key="3">
    <source>
        <dbReference type="PROSITE" id="PS50076"/>
    </source>
</evidence>